<gene>
    <name evidence="1" type="ORF">EZS28_052339</name>
</gene>
<comment type="caution">
    <text evidence="1">The sequence shown here is derived from an EMBL/GenBank/DDBJ whole genome shotgun (WGS) entry which is preliminary data.</text>
</comment>
<organism evidence="1 2">
    <name type="scientific">Streblomastix strix</name>
    <dbReference type="NCBI Taxonomy" id="222440"/>
    <lineage>
        <taxon>Eukaryota</taxon>
        <taxon>Metamonada</taxon>
        <taxon>Preaxostyla</taxon>
        <taxon>Oxymonadida</taxon>
        <taxon>Streblomastigidae</taxon>
        <taxon>Streblomastix</taxon>
    </lineage>
</organism>
<dbReference type="AlphaFoldDB" id="A0A5J4SAH5"/>
<evidence type="ECO:0000313" key="2">
    <source>
        <dbReference type="Proteomes" id="UP000324800"/>
    </source>
</evidence>
<proteinExistence type="predicted"/>
<reference evidence="1 2" key="1">
    <citation type="submission" date="2019-03" db="EMBL/GenBank/DDBJ databases">
        <title>Single cell metagenomics reveals metabolic interactions within the superorganism composed of flagellate Streblomastix strix and complex community of Bacteroidetes bacteria on its surface.</title>
        <authorList>
            <person name="Treitli S.C."/>
            <person name="Kolisko M."/>
            <person name="Husnik F."/>
            <person name="Keeling P."/>
            <person name="Hampl V."/>
        </authorList>
    </citation>
    <scope>NUCLEOTIDE SEQUENCE [LARGE SCALE GENOMIC DNA]</scope>
    <source>
        <strain evidence="1">ST1C</strain>
    </source>
</reference>
<name>A0A5J4SAH5_9EUKA</name>
<protein>
    <submittedName>
        <fullName evidence="1">Uncharacterized protein</fullName>
    </submittedName>
</protein>
<dbReference type="Proteomes" id="UP000324800">
    <property type="component" value="Unassembled WGS sequence"/>
</dbReference>
<dbReference type="EMBL" id="SNRW01040560">
    <property type="protein sequence ID" value="KAA6343057.1"/>
    <property type="molecule type" value="Genomic_DNA"/>
</dbReference>
<sequence length="106" mass="11933">MPTADRMVTTLTSIGIDHGNPSKLKYPPVNSYHKKKILSWVDIPQLFPHVSRESVTKMEAFDLPFPSETILTFIYAPSVHSYFISTSECKLYVLNEEGECVSPAGR</sequence>
<evidence type="ECO:0000313" key="1">
    <source>
        <dbReference type="EMBL" id="KAA6343057.1"/>
    </source>
</evidence>
<accession>A0A5J4SAH5</accession>